<evidence type="ECO:0000313" key="2">
    <source>
        <dbReference type="Proteomes" id="UP000000602"/>
    </source>
</evidence>
<evidence type="ECO:0000313" key="1">
    <source>
        <dbReference type="EMBL" id="CAG37713.1"/>
    </source>
</evidence>
<dbReference type="Gene3D" id="1.10.3480.10">
    <property type="entry name" value="TorD-like"/>
    <property type="match status" value="1"/>
</dbReference>
<keyword evidence="2" id="KW-1185">Reference proteome</keyword>
<dbReference type="STRING" id="177439.DP2984"/>
<sequence>MDLNSINKARTVYYGLFASLFAFNMSEDHFKNIVHSVDRLSNAPIDDQTGVALTLLKESLESGGYSGLKNENDMVFFSPTTSFTPMTASYYSEERDDGKKRVEMMNYVLQSKFRRNSDEYKENEDHIEFICLFMQKLIYDELQGEKHSQCLGKNIFKDILNDMLNPLCQRLAEHENSHIYGQVAIILKSFADIERLFFDINAPAIVDASRLAKPNIKLGKEKKAAREMVKRNHDEFSSI</sequence>
<dbReference type="SUPFAM" id="SSF89155">
    <property type="entry name" value="TorD-like"/>
    <property type="match status" value="1"/>
</dbReference>
<dbReference type="AlphaFoldDB" id="Q6AIW7"/>
<dbReference type="HOGENOM" id="CLU_098311_0_0_7"/>
<dbReference type="Pfam" id="PF02613">
    <property type="entry name" value="Nitrate_red_del"/>
    <property type="match status" value="1"/>
</dbReference>
<reference evidence="2" key="1">
    <citation type="journal article" date="2004" name="Environ. Microbiol.">
        <title>The genome of Desulfotalea psychrophila, a sulfate-reducing bacterium from permanently cold Arctic sediments.</title>
        <authorList>
            <person name="Rabus R."/>
            <person name="Ruepp A."/>
            <person name="Frickey T."/>
            <person name="Rattei T."/>
            <person name="Fartmann B."/>
            <person name="Stark M."/>
            <person name="Bauer M."/>
            <person name="Zibat A."/>
            <person name="Lombardot T."/>
            <person name="Becker I."/>
            <person name="Amann J."/>
            <person name="Gellner K."/>
            <person name="Teeling H."/>
            <person name="Leuschner W.D."/>
            <person name="Gloeckner F.-O."/>
            <person name="Lupas A.N."/>
            <person name="Amann R."/>
            <person name="Klenk H.-P."/>
        </authorList>
    </citation>
    <scope>NUCLEOTIDE SEQUENCE [LARGE SCALE GENOMIC DNA]</scope>
    <source>
        <strain evidence="2">DSM 12343 / LSv54</strain>
    </source>
</reference>
<dbReference type="OrthoDB" id="5321442at2"/>
<organism evidence="1 2">
    <name type="scientific">Desulfotalea psychrophila (strain LSv54 / DSM 12343)</name>
    <dbReference type="NCBI Taxonomy" id="177439"/>
    <lineage>
        <taxon>Bacteria</taxon>
        <taxon>Pseudomonadati</taxon>
        <taxon>Thermodesulfobacteriota</taxon>
        <taxon>Desulfobulbia</taxon>
        <taxon>Desulfobulbales</taxon>
        <taxon>Desulfocapsaceae</taxon>
        <taxon>Desulfotalea</taxon>
    </lineage>
</organism>
<dbReference type="EMBL" id="CR522870">
    <property type="protein sequence ID" value="CAG37713.1"/>
    <property type="molecule type" value="Genomic_DNA"/>
</dbReference>
<gene>
    <name evidence="1" type="ordered locus">DP2984</name>
</gene>
<protein>
    <submittedName>
        <fullName evidence="1">Uncharacterized protein</fullName>
    </submittedName>
</protein>
<dbReference type="InterPro" id="IPR036411">
    <property type="entry name" value="TorD-like_sf"/>
</dbReference>
<dbReference type="KEGG" id="dps:DP2984"/>
<dbReference type="Proteomes" id="UP000000602">
    <property type="component" value="Chromosome"/>
</dbReference>
<dbReference type="InterPro" id="IPR020945">
    <property type="entry name" value="DMSO/NO3_reduct_chaperone"/>
</dbReference>
<name>Q6AIW7_DESPS</name>
<proteinExistence type="predicted"/>
<dbReference type="eggNOG" id="COG3381">
    <property type="taxonomic scope" value="Bacteria"/>
</dbReference>
<accession>Q6AIW7</accession>
<dbReference type="RefSeq" id="WP_011190225.1">
    <property type="nucleotide sequence ID" value="NC_006138.1"/>
</dbReference>